<keyword evidence="2" id="KW-1185">Reference proteome</keyword>
<sequence>MRLLFVVLLVLAIPPLSAAIKCYEEQTVERGGTVVLKGVSVQASVRTRPSRSRRWAMWFRCNEVELSNKPRERPTPPPRPNHPSYPNGQLPKKRNSAVDSSGLLTFLSQQSPL</sequence>
<dbReference type="EnsemblMetazoa" id="PPA07382.1">
    <property type="protein sequence ID" value="PPA07382.1"/>
    <property type="gene ID" value="WBGene00096936"/>
</dbReference>
<gene>
    <name evidence="1" type="primary">WBGene00096936</name>
</gene>
<organism evidence="1 2">
    <name type="scientific">Pristionchus pacificus</name>
    <name type="common">Parasitic nematode worm</name>
    <dbReference type="NCBI Taxonomy" id="54126"/>
    <lineage>
        <taxon>Eukaryota</taxon>
        <taxon>Metazoa</taxon>
        <taxon>Ecdysozoa</taxon>
        <taxon>Nematoda</taxon>
        <taxon>Chromadorea</taxon>
        <taxon>Rhabditida</taxon>
        <taxon>Rhabditina</taxon>
        <taxon>Diplogasteromorpha</taxon>
        <taxon>Diplogasteroidea</taxon>
        <taxon>Neodiplogasteridae</taxon>
        <taxon>Pristionchus</taxon>
    </lineage>
</organism>
<reference evidence="1" key="2">
    <citation type="submission" date="2022-06" db="UniProtKB">
        <authorList>
            <consortium name="EnsemblMetazoa"/>
        </authorList>
    </citation>
    <scope>IDENTIFICATION</scope>
    <source>
        <strain evidence="1">PS312</strain>
    </source>
</reference>
<dbReference type="Proteomes" id="UP000005239">
    <property type="component" value="Unassembled WGS sequence"/>
</dbReference>
<accession>A0A8R1Y7Q3</accession>
<evidence type="ECO:0000313" key="1">
    <source>
        <dbReference type="EnsemblMetazoa" id="PPA07382.1"/>
    </source>
</evidence>
<name>A0A2A6B8R5_PRIPA</name>
<reference evidence="2" key="1">
    <citation type="journal article" date="2008" name="Nat. Genet.">
        <title>The Pristionchus pacificus genome provides a unique perspective on nematode lifestyle and parasitism.</title>
        <authorList>
            <person name="Dieterich C."/>
            <person name="Clifton S.W."/>
            <person name="Schuster L.N."/>
            <person name="Chinwalla A."/>
            <person name="Delehaunty K."/>
            <person name="Dinkelacker I."/>
            <person name="Fulton L."/>
            <person name="Fulton R."/>
            <person name="Godfrey J."/>
            <person name="Minx P."/>
            <person name="Mitreva M."/>
            <person name="Roeseler W."/>
            <person name="Tian H."/>
            <person name="Witte H."/>
            <person name="Yang S.P."/>
            <person name="Wilson R.K."/>
            <person name="Sommer R.J."/>
        </authorList>
    </citation>
    <scope>NUCLEOTIDE SEQUENCE [LARGE SCALE GENOMIC DNA]</scope>
    <source>
        <strain evidence="2">PS312</strain>
    </source>
</reference>
<protein>
    <submittedName>
        <fullName evidence="1">Uncharacterized protein</fullName>
    </submittedName>
</protein>
<proteinExistence type="predicted"/>
<dbReference type="AlphaFoldDB" id="A0A2A6B8R5"/>
<accession>A0A2A6B8R5</accession>
<evidence type="ECO:0000313" key="2">
    <source>
        <dbReference type="Proteomes" id="UP000005239"/>
    </source>
</evidence>